<feature type="region of interest" description="Disordered" evidence="1">
    <location>
        <begin position="1"/>
        <end position="59"/>
    </location>
</feature>
<evidence type="ECO:0000313" key="2">
    <source>
        <dbReference type="Ensembl" id="ENSUAMP00000030598.1"/>
    </source>
</evidence>
<dbReference type="Ensembl" id="ENSUAMT00000034136.1">
    <property type="protein sequence ID" value="ENSUAMP00000030598.1"/>
    <property type="gene ID" value="ENSUAMG00000023494.1"/>
</dbReference>
<feature type="compositionally biased region" description="Basic and acidic residues" evidence="1">
    <location>
        <begin position="8"/>
        <end position="29"/>
    </location>
</feature>
<proteinExistence type="predicted"/>
<dbReference type="Proteomes" id="UP000291022">
    <property type="component" value="Unassembled WGS sequence"/>
</dbReference>
<keyword evidence="3" id="KW-1185">Reference proteome</keyword>
<name>A0A452SE11_URSAM</name>
<reference evidence="2" key="2">
    <citation type="submission" date="2025-08" db="UniProtKB">
        <authorList>
            <consortium name="Ensembl"/>
        </authorList>
    </citation>
    <scope>IDENTIFICATION</scope>
</reference>
<organism evidence="2 3">
    <name type="scientific">Ursus americanus</name>
    <name type="common">American black bear</name>
    <name type="synonym">Euarctos americanus</name>
    <dbReference type="NCBI Taxonomy" id="9643"/>
    <lineage>
        <taxon>Eukaryota</taxon>
        <taxon>Metazoa</taxon>
        <taxon>Chordata</taxon>
        <taxon>Craniata</taxon>
        <taxon>Vertebrata</taxon>
        <taxon>Euteleostomi</taxon>
        <taxon>Mammalia</taxon>
        <taxon>Eutheria</taxon>
        <taxon>Laurasiatheria</taxon>
        <taxon>Carnivora</taxon>
        <taxon>Caniformia</taxon>
        <taxon>Ursidae</taxon>
        <taxon>Ursus</taxon>
    </lineage>
</organism>
<sequence>PTDVGKMAGEEKPEKLQQARATRVMERKVAVTALRSNPLKKKLQTSQRSQQRCPGLDLP</sequence>
<protein>
    <submittedName>
        <fullName evidence="2">Uncharacterized protein</fullName>
    </submittedName>
</protein>
<reference evidence="3" key="1">
    <citation type="submission" date="2016-06" db="EMBL/GenBank/DDBJ databases">
        <title>De novo assembly and RNA-Seq shows season-dependent expression and editing in black bear kidneys.</title>
        <authorList>
            <person name="Korstanje R."/>
            <person name="Srivastava A."/>
            <person name="Sarsani V.K."/>
            <person name="Sheehan S.M."/>
            <person name="Seger R.L."/>
            <person name="Barter M.E."/>
            <person name="Lindqvist C."/>
            <person name="Brody L.C."/>
            <person name="Mullikin J.C."/>
        </authorList>
    </citation>
    <scope>NUCLEOTIDE SEQUENCE [LARGE SCALE GENOMIC DNA]</scope>
</reference>
<evidence type="ECO:0000256" key="1">
    <source>
        <dbReference type="SAM" id="MobiDB-lite"/>
    </source>
</evidence>
<accession>A0A452SE11</accession>
<dbReference type="AlphaFoldDB" id="A0A452SE11"/>
<dbReference type="GeneTree" id="ENSGT00860000135722"/>
<reference evidence="2" key="3">
    <citation type="submission" date="2025-09" db="UniProtKB">
        <authorList>
            <consortium name="Ensembl"/>
        </authorList>
    </citation>
    <scope>IDENTIFICATION</scope>
</reference>
<evidence type="ECO:0000313" key="3">
    <source>
        <dbReference type="Proteomes" id="UP000291022"/>
    </source>
</evidence>